<comment type="caution">
    <text evidence="2">The sequence shown here is derived from an EMBL/GenBank/DDBJ whole genome shotgun (WGS) entry which is preliminary data.</text>
</comment>
<reference evidence="2 3" key="1">
    <citation type="submission" date="2020-08" db="EMBL/GenBank/DDBJ databases">
        <authorList>
            <person name="Hejnol A."/>
        </authorList>
    </citation>
    <scope>NUCLEOTIDE SEQUENCE [LARGE SCALE GENOMIC DNA]</scope>
</reference>
<feature type="region of interest" description="Disordered" evidence="1">
    <location>
        <begin position="1"/>
        <end position="21"/>
    </location>
</feature>
<evidence type="ECO:0000313" key="2">
    <source>
        <dbReference type="EMBL" id="CAD5124568.1"/>
    </source>
</evidence>
<evidence type="ECO:0000313" key="3">
    <source>
        <dbReference type="Proteomes" id="UP000549394"/>
    </source>
</evidence>
<dbReference type="AlphaFoldDB" id="A0A7I8W8X7"/>
<gene>
    <name evidence="2" type="ORF">DGYR_LOCUS12093</name>
</gene>
<sequence length="1063" mass="125847">MEMRNNDKFVDNKEKESEKDEEKMTKVENWLTLIVEKGGVFNQEVVNMLKNFAKELYIIKDKQPNSLMVDSFEFSLVKYTIGILGQIQCCDNIENNENGRRIKLNFKAIWPKIRGEVDTIRKFVEKSLIEKEFNDLLRNNSIIRLLENYPSIFADNRPIRINEDETDDEYLIPNSLGEIKFLLQYIKFGSLKIPERLQLIIILYDIERNESIAQCVRQYNYSKGEFESKVFPDLIVFKLNLHILCNRSVKKKSSLAYKRTKDDGDLFGIARVFFQFSPLKSNLYTFTVYERKQEVYVINEVSCNFLPKNDLNMNICQTNISKTWRAMHYMMIGISVRDGINPEPIDVYVDKLDSLTYGFGFLPLFNGDKILSDGLKDISLHIEKIPLNYTDYEWERNPRTESNLLVEVNLVSNVLTNDDQLLKSFNGIDLDAIFNIENRLYFSRYKFLILDTIFLYMNKTENEENAFNILVQFLVLHEKDKDEGEIDQYIDLKFSSLVALRVIVEGICRIFERSIVAEINIVVKVVPLLFKFILKSGILNFHVKNRNTLETYLQTLFLRIDNFIQNFRRNSKRVRKIGIKLINSLIICWKYLFPDEIPRNILEIHISYMSEMYCRLLTPDGISKSLFKEQDKIVYFEEEVFFEIDLETAKIYCLQSLIEEKEFSAFVQVRHEFLNSSIQVLFVSYLIYENDDLIKRSLILLQKLLNKRYELLAKGIELSQFEAKTLLECIKFLTRNVQQNYIEDKIAEDLFDIITKDNSIYKQPENWLVQFELEYGLDLEQNLIKDLKETFYRIIDGIINYKYSLKYAFNQLDLFPLISCDYLRKITKSEYLRERMLTEIFDIHHRSNNFVEKAFSILTSRDYSQILNNCLLTDTPTVDKILRDLQSSIESLSLGKFFLEDGKSRTSLSAKYYYSNGTFPTYTTVLEVDREETIFNYYEIVSNCILQLYCNLNRHFASLKEKNDDEELPESCSIQLEYETILNNLFIDNENILNYIELLSNDENSNLFEMFYKLFGFLPEAIELYNSKFQNTKYNYISEFKKLSKLIKSKISVQESFKRKWYE</sequence>
<protein>
    <submittedName>
        <fullName evidence="2">DgyrCDS12842</fullName>
    </submittedName>
</protein>
<keyword evidence="3" id="KW-1185">Reference proteome</keyword>
<dbReference type="Proteomes" id="UP000549394">
    <property type="component" value="Unassembled WGS sequence"/>
</dbReference>
<evidence type="ECO:0000256" key="1">
    <source>
        <dbReference type="SAM" id="MobiDB-lite"/>
    </source>
</evidence>
<dbReference type="EMBL" id="CAJFCJ010000021">
    <property type="protein sequence ID" value="CAD5124568.1"/>
    <property type="molecule type" value="Genomic_DNA"/>
</dbReference>
<accession>A0A7I8W8X7</accession>
<organism evidence="2 3">
    <name type="scientific">Dimorphilus gyrociliatus</name>
    <dbReference type="NCBI Taxonomy" id="2664684"/>
    <lineage>
        <taxon>Eukaryota</taxon>
        <taxon>Metazoa</taxon>
        <taxon>Spiralia</taxon>
        <taxon>Lophotrochozoa</taxon>
        <taxon>Annelida</taxon>
        <taxon>Polychaeta</taxon>
        <taxon>Polychaeta incertae sedis</taxon>
        <taxon>Dinophilidae</taxon>
        <taxon>Dimorphilus</taxon>
    </lineage>
</organism>
<name>A0A7I8W8X7_9ANNE</name>
<proteinExistence type="predicted"/>